<dbReference type="Proteomes" id="UP000243499">
    <property type="component" value="Chromosome 7"/>
</dbReference>
<dbReference type="AlphaFoldDB" id="A0A2S3I581"/>
<comment type="cofactor">
    <cofactor evidence="6">
        <name>FAD</name>
        <dbReference type="ChEBI" id="CHEBI:57692"/>
    </cofactor>
</comment>
<dbReference type="SUPFAM" id="SSF51905">
    <property type="entry name" value="FAD/NAD(P)-binding domain"/>
    <property type="match status" value="2"/>
</dbReference>
<evidence type="ECO:0000256" key="3">
    <source>
        <dbReference type="ARBA" id="ARBA00022827"/>
    </source>
</evidence>
<organism evidence="7">
    <name type="scientific">Panicum hallii</name>
    <dbReference type="NCBI Taxonomy" id="206008"/>
    <lineage>
        <taxon>Eukaryota</taxon>
        <taxon>Viridiplantae</taxon>
        <taxon>Streptophyta</taxon>
        <taxon>Embryophyta</taxon>
        <taxon>Tracheophyta</taxon>
        <taxon>Spermatophyta</taxon>
        <taxon>Magnoliopsida</taxon>
        <taxon>Liliopsida</taxon>
        <taxon>Poales</taxon>
        <taxon>Poaceae</taxon>
        <taxon>PACMAD clade</taxon>
        <taxon>Panicoideae</taxon>
        <taxon>Panicodae</taxon>
        <taxon>Paniceae</taxon>
        <taxon>Panicinae</taxon>
        <taxon>Panicum</taxon>
        <taxon>Panicum sect. Panicum</taxon>
    </lineage>
</organism>
<dbReference type="PRINTS" id="PR00419">
    <property type="entry name" value="ADXRDTASE"/>
</dbReference>
<keyword evidence="2 6" id="KW-0285">Flavoprotein</keyword>
<dbReference type="FunFam" id="3.50.50.60:FF:000170">
    <property type="entry name" value="Flavin-containing monooxygenase"/>
    <property type="match status" value="1"/>
</dbReference>
<dbReference type="InterPro" id="IPR050346">
    <property type="entry name" value="FMO-like"/>
</dbReference>
<keyword evidence="4" id="KW-0521">NADP</keyword>
<dbReference type="Pfam" id="PF00743">
    <property type="entry name" value="FMO-like"/>
    <property type="match status" value="1"/>
</dbReference>
<evidence type="ECO:0000256" key="1">
    <source>
        <dbReference type="ARBA" id="ARBA00009183"/>
    </source>
</evidence>
<keyword evidence="3 6" id="KW-0274">FAD</keyword>
<dbReference type="Gene3D" id="3.50.50.60">
    <property type="entry name" value="FAD/NAD(P)-binding domain"/>
    <property type="match status" value="2"/>
</dbReference>
<evidence type="ECO:0000256" key="2">
    <source>
        <dbReference type="ARBA" id="ARBA00022630"/>
    </source>
</evidence>
<dbReference type="GO" id="GO:0004499">
    <property type="term" value="F:N,N-dimethylaniline monooxygenase activity"/>
    <property type="evidence" value="ECO:0007669"/>
    <property type="project" value="InterPro"/>
</dbReference>
<dbReference type="InterPro" id="IPR000960">
    <property type="entry name" value="Flavin_mOase"/>
</dbReference>
<dbReference type="GO" id="GO:0050661">
    <property type="term" value="F:NADP binding"/>
    <property type="evidence" value="ECO:0007669"/>
    <property type="project" value="InterPro"/>
</dbReference>
<accession>A0A2S3I581</accession>
<dbReference type="PIRSF" id="PIRSF000332">
    <property type="entry name" value="FMO"/>
    <property type="match status" value="1"/>
</dbReference>
<sequence length="576" mass="64434">MSAAAIALVVYDVACVFLRDQITSKIFDQHTISEPRPTVVSLADPIDPHNQSCVVMDKKRVAIVGAGVSGLAACKHLLERGCRPVVFEADTVLGGVWARVPDCTALQTPRPLYQYSDFPWPEAVTEVFPDHRQVMAYLDAYARRFGVLGRVRFGRRVVGMEYGGVGEEDVASWEEWAGNGEAFGSGDGEWHLTVADDGGHVEIHKADFVILCIGRFSGVPNIPTFPQGKGPETFDGQVIHSMDYSKMGTKKATEMIKGKRVTIVGYLKSAIDIAAECAVTNGTDHPCTMVVRTKHWIIPDYFAWGIHISLLYLNRFAELLIHKPGEGFLLWIIATLLAPLRWLFSKFAESFYAIPMKKYDMVPDHSLFEALATCLVAIEPKGFYKRLEEGSIVLKKSKSFSFCKEGVLVEGEFSPIKSDIVILGTGFRGDQKIKDMFTSEYFRSIAVGSTSTTVPLYRECIHPKIPQLAVLGYSESIANLYTSELRAKWLAHFLDGGIRLPSVAAMQNDVLEWEKYMKRYAGRYFRRSCIGLLHIWYNDKLCQDMGCNPRRKKGFFADLFGIYGPGDYAELHPKED</sequence>
<dbReference type="InterPro" id="IPR036188">
    <property type="entry name" value="FAD/NAD-bd_sf"/>
</dbReference>
<dbReference type="FunFam" id="3.50.50.60:FF:000169">
    <property type="entry name" value="Flavin-containing monooxygenase"/>
    <property type="match status" value="1"/>
</dbReference>
<dbReference type="Gramene" id="PAN37156">
    <property type="protein sequence ID" value="PAN37156"/>
    <property type="gene ID" value="PAHAL_7G065200"/>
</dbReference>
<proteinExistence type="inferred from homology"/>
<name>A0A2S3I581_9POAL</name>
<dbReference type="EMBL" id="CM008052">
    <property type="protein sequence ID" value="PAN37156.1"/>
    <property type="molecule type" value="Genomic_DNA"/>
</dbReference>
<dbReference type="InterPro" id="IPR020946">
    <property type="entry name" value="Flavin_mOase-like"/>
</dbReference>
<evidence type="ECO:0000256" key="5">
    <source>
        <dbReference type="ARBA" id="ARBA00023002"/>
    </source>
</evidence>
<protein>
    <recommendedName>
        <fullName evidence="6">Flavin-containing monooxygenase</fullName>
        <ecNumber evidence="6">1.-.-.-</ecNumber>
    </recommendedName>
</protein>
<keyword evidence="6" id="KW-0503">Monooxygenase</keyword>
<reference evidence="7" key="1">
    <citation type="submission" date="2018-04" db="EMBL/GenBank/DDBJ databases">
        <title>WGS assembly of Panicum hallii.</title>
        <authorList>
            <person name="Lovell J."/>
            <person name="Jenkins J."/>
            <person name="Lowry D."/>
            <person name="Mamidi S."/>
            <person name="Sreedasyam A."/>
            <person name="Weng X."/>
            <person name="Barry K."/>
            <person name="Bonette J."/>
            <person name="Campitelli B."/>
            <person name="Daum C."/>
            <person name="Gordon S."/>
            <person name="Gould B."/>
            <person name="Lipzen A."/>
            <person name="Macqueen A."/>
            <person name="Palacio-Mejia J."/>
            <person name="Plott C."/>
            <person name="Shakirov E."/>
            <person name="Shu S."/>
            <person name="Yoshinaga Y."/>
            <person name="Zane M."/>
            <person name="Rokhsar D."/>
            <person name="Grimwood J."/>
            <person name="Schmutz J."/>
            <person name="Juenger T."/>
        </authorList>
    </citation>
    <scope>NUCLEOTIDE SEQUENCE [LARGE SCALE GENOMIC DNA]</scope>
    <source>
        <strain evidence="7">FIL2</strain>
    </source>
</reference>
<keyword evidence="5 6" id="KW-0560">Oxidoreductase</keyword>
<gene>
    <name evidence="7" type="ORF">PAHAL_7G065200</name>
</gene>
<evidence type="ECO:0000256" key="4">
    <source>
        <dbReference type="ARBA" id="ARBA00022857"/>
    </source>
</evidence>
<dbReference type="GO" id="GO:0050660">
    <property type="term" value="F:flavin adenine dinucleotide binding"/>
    <property type="evidence" value="ECO:0007669"/>
    <property type="project" value="InterPro"/>
</dbReference>
<dbReference type="EC" id="1.-.-.-" evidence="6"/>
<dbReference type="PANTHER" id="PTHR23023">
    <property type="entry name" value="DIMETHYLANILINE MONOOXYGENASE"/>
    <property type="match status" value="1"/>
</dbReference>
<evidence type="ECO:0000256" key="6">
    <source>
        <dbReference type="RuleBase" id="RU361177"/>
    </source>
</evidence>
<evidence type="ECO:0000313" key="7">
    <source>
        <dbReference type="EMBL" id="PAN37156.1"/>
    </source>
</evidence>
<comment type="similarity">
    <text evidence="1 6">Belongs to the FMO family.</text>
</comment>